<protein>
    <submittedName>
        <fullName evidence="1">Uncharacterized protein</fullName>
    </submittedName>
</protein>
<reference evidence="2" key="1">
    <citation type="journal article" date="2015" name="Nat. Plants">
        <title>Genome expansion of Arabis alpina linked with retrotransposition and reduced symmetric DNA methylation.</title>
        <authorList>
            <person name="Willing E.M."/>
            <person name="Rawat V."/>
            <person name="Mandakova T."/>
            <person name="Maumus F."/>
            <person name="James G.V."/>
            <person name="Nordstroem K.J."/>
            <person name="Becker C."/>
            <person name="Warthmann N."/>
            <person name="Chica C."/>
            <person name="Szarzynska B."/>
            <person name="Zytnicki M."/>
            <person name="Albani M.C."/>
            <person name="Kiefer C."/>
            <person name="Bergonzi S."/>
            <person name="Castaings L."/>
            <person name="Mateos J.L."/>
            <person name="Berns M.C."/>
            <person name="Bujdoso N."/>
            <person name="Piofczyk T."/>
            <person name="de Lorenzo L."/>
            <person name="Barrero-Sicilia C."/>
            <person name="Mateos I."/>
            <person name="Piednoel M."/>
            <person name="Hagmann J."/>
            <person name="Chen-Min-Tao R."/>
            <person name="Iglesias-Fernandez R."/>
            <person name="Schuster S.C."/>
            <person name="Alonso-Blanco C."/>
            <person name="Roudier F."/>
            <person name="Carbonero P."/>
            <person name="Paz-Ares J."/>
            <person name="Davis S.J."/>
            <person name="Pecinka A."/>
            <person name="Quesneville H."/>
            <person name="Colot V."/>
            <person name="Lysak M.A."/>
            <person name="Weigel D."/>
            <person name="Coupland G."/>
            <person name="Schneeberger K."/>
        </authorList>
    </citation>
    <scope>NUCLEOTIDE SEQUENCE [LARGE SCALE GENOMIC DNA]</scope>
    <source>
        <strain evidence="2">cv. Pajares</strain>
    </source>
</reference>
<accession>A0A087H1K9</accession>
<dbReference type="EMBL" id="CM002872">
    <property type="protein sequence ID" value="KFK36011.1"/>
    <property type="molecule type" value="Genomic_DNA"/>
</dbReference>
<keyword evidence="2" id="KW-1185">Reference proteome</keyword>
<name>A0A087H1K9_ARAAL</name>
<dbReference type="Gramene" id="KFK36011">
    <property type="protein sequence ID" value="KFK36011"/>
    <property type="gene ID" value="AALP_AA4G066100"/>
</dbReference>
<organism evidence="1 2">
    <name type="scientific">Arabis alpina</name>
    <name type="common">Alpine rock-cress</name>
    <dbReference type="NCBI Taxonomy" id="50452"/>
    <lineage>
        <taxon>Eukaryota</taxon>
        <taxon>Viridiplantae</taxon>
        <taxon>Streptophyta</taxon>
        <taxon>Embryophyta</taxon>
        <taxon>Tracheophyta</taxon>
        <taxon>Spermatophyta</taxon>
        <taxon>Magnoliopsida</taxon>
        <taxon>eudicotyledons</taxon>
        <taxon>Gunneridae</taxon>
        <taxon>Pentapetalae</taxon>
        <taxon>rosids</taxon>
        <taxon>malvids</taxon>
        <taxon>Brassicales</taxon>
        <taxon>Brassicaceae</taxon>
        <taxon>Arabideae</taxon>
        <taxon>Arabis</taxon>
    </lineage>
</organism>
<sequence>MVVSANRVMILAEDKLQMLTVFWFRHNTRRLTRG</sequence>
<dbReference type="Proteomes" id="UP000029120">
    <property type="component" value="Chromosome 4"/>
</dbReference>
<gene>
    <name evidence="1" type="ordered locus">AALP_Aa4g066100</name>
</gene>
<proteinExistence type="predicted"/>
<evidence type="ECO:0000313" key="1">
    <source>
        <dbReference type="EMBL" id="KFK36011.1"/>
    </source>
</evidence>
<evidence type="ECO:0000313" key="2">
    <source>
        <dbReference type="Proteomes" id="UP000029120"/>
    </source>
</evidence>
<dbReference type="AlphaFoldDB" id="A0A087H1K9"/>